<dbReference type="NCBIfam" id="TIGR00738">
    <property type="entry name" value="rrf2_super"/>
    <property type="match status" value="1"/>
</dbReference>
<dbReference type="PANTHER" id="PTHR33221">
    <property type="entry name" value="WINGED HELIX-TURN-HELIX TRANSCRIPTIONAL REGULATOR, RRF2 FAMILY"/>
    <property type="match status" value="1"/>
</dbReference>
<evidence type="ECO:0000256" key="1">
    <source>
        <dbReference type="ARBA" id="ARBA00023125"/>
    </source>
</evidence>
<evidence type="ECO:0000313" key="2">
    <source>
        <dbReference type="EMBL" id="HEG90294.1"/>
    </source>
</evidence>
<dbReference type="InterPro" id="IPR030489">
    <property type="entry name" value="TR_Rrf2-type_CS"/>
</dbReference>
<name>A0A831WZ83_9BACT</name>
<dbReference type="GO" id="GO:0005829">
    <property type="term" value="C:cytosol"/>
    <property type="evidence" value="ECO:0007669"/>
    <property type="project" value="TreeGrafter"/>
</dbReference>
<dbReference type="GO" id="GO:0003700">
    <property type="term" value="F:DNA-binding transcription factor activity"/>
    <property type="evidence" value="ECO:0007669"/>
    <property type="project" value="TreeGrafter"/>
</dbReference>
<dbReference type="EMBL" id="DSIY01000053">
    <property type="protein sequence ID" value="HEG90294.1"/>
    <property type="molecule type" value="Genomic_DNA"/>
</dbReference>
<dbReference type="InterPro" id="IPR000944">
    <property type="entry name" value="Tscrpt_reg_Rrf2"/>
</dbReference>
<protein>
    <submittedName>
        <fullName evidence="2">Rrf2 family transcriptional regulator</fullName>
    </submittedName>
</protein>
<reference evidence="2" key="1">
    <citation type="journal article" date="2020" name="mSystems">
        <title>Genome- and Community-Level Interaction Insights into Carbon Utilization and Element Cycling Functions of Hydrothermarchaeota in Hydrothermal Sediment.</title>
        <authorList>
            <person name="Zhou Z."/>
            <person name="Liu Y."/>
            <person name="Xu W."/>
            <person name="Pan J."/>
            <person name="Luo Z.H."/>
            <person name="Li M."/>
        </authorList>
    </citation>
    <scope>NUCLEOTIDE SEQUENCE [LARGE SCALE GENOMIC DNA]</scope>
    <source>
        <strain evidence="2">SpSt-210</strain>
    </source>
</reference>
<proteinExistence type="predicted"/>
<dbReference type="Pfam" id="PF02082">
    <property type="entry name" value="Rrf2"/>
    <property type="match status" value="1"/>
</dbReference>
<dbReference type="GO" id="GO:0003677">
    <property type="term" value="F:DNA binding"/>
    <property type="evidence" value="ECO:0007669"/>
    <property type="project" value="UniProtKB-KW"/>
</dbReference>
<dbReference type="PROSITE" id="PS01332">
    <property type="entry name" value="HTH_RRF2_1"/>
    <property type="match status" value="1"/>
</dbReference>
<dbReference type="PANTHER" id="PTHR33221:SF5">
    <property type="entry name" value="HTH-TYPE TRANSCRIPTIONAL REGULATOR ISCR"/>
    <property type="match status" value="1"/>
</dbReference>
<sequence>MKVSTRGEYGMRAMVSLAKMYGQGPIPLATIAADSAVPIAYLEQLMLPLRRAGLVTSTRGAHGGYELARPPEEVKVGEIYRVMEGPVAPMSCVSEESDEDTCPMIDGCATRIVWLRVRDSIIEVLDSTTLADLLREAKRPRAEQAV</sequence>
<dbReference type="InterPro" id="IPR036390">
    <property type="entry name" value="WH_DNA-bd_sf"/>
</dbReference>
<accession>A0A831WZ83</accession>
<dbReference type="InterPro" id="IPR036388">
    <property type="entry name" value="WH-like_DNA-bd_sf"/>
</dbReference>
<dbReference type="SUPFAM" id="SSF46785">
    <property type="entry name" value="Winged helix' DNA-binding domain"/>
    <property type="match status" value="1"/>
</dbReference>
<organism evidence="2">
    <name type="scientific">Thermorudis peleae</name>
    <dbReference type="NCBI Taxonomy" id="1382356"/>
    <lineage>
        <taxon>Bacteria</taxon>
        <taxon>Pseudomonadati</taxon>
        <taxon>Thermomicrobiota</taxon>
        <taxon>Thermomicrobia</taxon>
        <taxon>Thermomicrobia incertae sedis</taxon>
        <taxon>Thermorudis</taxon>
    </lineage>
</organism>
<comment type="caution">
    <text evidence="2">The sequence shown here is derived from an EMBL/GenBank/DDBJ whole genome shotgun (WGS) entry which is preliminary data.</text>
</comment>
<dbReference type="PROSITE" id="PS51197">
    <property type="entry name" value="HTH_RRF2_2"/>
    <property type="match status" value="1"/>
</dbReference>
<dbReference type="AlphaFoldDB" id="A0A831WZ83"/>
<gene>
    <name evidence="2" type="ORF">ENP34_02450</name>
</gene>
<dbReference type="Gene3D" id="1.10.10.10">
    <property type="entry name" value="Winged helix-like DNA-binding domain superfamily/Winged helix DNA-binding domain"/>
    <property type="match status" value="1"/>
</dbReference>
<keyword evidence="1" id="KW-0238">DNA-binding</keyword>